<evidence type="ECO:0000256" key="2">
    <source>
        <dbReference type="ARBA" id="ARBA00022603"/>
    </source>
</evidence>
<dbReference type="SUPFAM" id="SSF53335">
    <property type="entry name" value="S-adenosyl-L-methionine-dependent methyltransferases"/>
    <property type="match status" value="1"/>
</dbReference>
<dbReference type="InterPro" id="IPR011610">
    <property type="entry name" value="SAM_mthyl_Trfase_ML2640-like"/>
</dbReference>
<keyword evidence="3" id="KW-0808">Transferase</keyword>
<sequence>MMVAYERALETWRPDALFQDPFAIAMATDKGKMLSETVCERCGKVGLAGWPEFHQMWTAVRTKFIDQRVAELAATDSFTQFVNLGAGLDTRAYRLQCFLAFRGGCFEVDMEVVNNGKRRIFAEFLGAPTPYCRVRPVSLDFLDAGTELRSKLREATFDDSKPAVFLSEGLVMYLGAEGQAKFISDVTAAAARGSVLVLQFLGGSDVETDLGSFNMLSVDKAERLLTDAGWAQLEFSRFGDERLNFGRFPTQRFEPTPYFSFVVCVKT</sequence>
<dbReference type="GO" id="GO:0008168">
    <property type="term" value="F:methyltransferase activity"/>
    <property type="evidence" value="ECO:0007669"/>
    <property type="project" value="UniProtKB-KW"/>
</dbReference>
<evidence type="ECO:0000256" key="1">
    <source>
        <dbReference type="ARBA" id="ARBA00008138"/>
    </source>
</evidence>
<keyword evidence="2" id="KW-0489">Methyltransferase</keyword>
<proteinExistence type="inferred from homology"/>
<dbReference type="NCBIfam" id="TIGR00027">
    <property type="entry name" value="mthyl_TIGR00027"/>
    <property type="match status" value="1"/>
</dbReference>
<dbReference type="PANTHER" id="PTHR43619">
    <property type="entry name" value="S-ADENOSYL-L-METHIONINE-DEPENDENT METHYLTRANSFERASE YKTD-RELATED"/>
    <property type="match status" value="1"/>
</dbReference>
<protein>
    <submittedName>
        <fullName evidence="4">Uncharacterized protein</fullName>
    </submittedName>
</protein>
<organism evidence="4">
    <name type="scientific">Zooxanthella nutricula</name>
    <dbReference type="NCBI Taxonomy" id="1333877"/>
    <lineage>
        <taxon>Eukaryota</taxon>
        <taxon>Sar</taxon>
        <taxon>Alveolata</taxon>
        <taxon>Dinophyceae</taxon>
        <taxon>Peridiniales</taxon>
        <taxon>Peridiniales incertae sedis</taxon>
        <taxon>Zooxanthella</taxon>
    </lineage>
</organism>
<reference evidence="4" key="1">
    <citation type="submission" date="2021-01" db="EMBL/GenBank/DDBJ databases">
        <authorList>
            <person name="Corre E."/>
            <person name="Pelletier E."/>
            <person name="Niang G."/>
            <person name="Scheremetjew M."/>
            <person name="Finn R."/>
            <person name="Kale V."/>
            <person name="Holt S."/>
            <person name="Cochrane G."/>
            <person name="Meng A."/>
            <person name="Brown T."/>
            <person name="Cohen L."/>
        </authorList>
    </citation>
    <scope>NUCLEOTIDE SEQUENCE</scope>
    <source>
        <strain evidence="4">RCC3387</strain>
    </source>
</reference>
<dbReference type="Pfam" id="PF04072">
    <property type="entry name" value="LCM"/>
    <property type="match status" value="1"/>
</dbReference>
<name>A0A7S2IC03_9DINO</name>
<evidence type="ECO:0000313" key="4">
    <source>
        <dbReference type="EMBL" id="CAD9514233.1"/>
    </source>
</evidence>
<comment type="similarity">
    <text evidence="1">Belongs to the UPF0677 family.</text>
</comment>
<dbReference type="InterPro" id="IPR029063">
    <property type="entry name" value="SAM-dependent_MTases_sf"/>
</dbReference>
<dbReference type="EMBL" id="HBGW01012106">
    <property type="protein sequence ID" value="CAD9514233.1"/>
    <property type="molecule type" value="Transcribed_RNA"/>
</dbReference>
<evidence type="ECO:0000256" key="3">
    <source>
        <dbReference type="ARBA" id="ARBA00022679"/>
    </source>
</evidence>
<dbReference type="GO" id="GO:0032259">
    <property type="term" value="P:methylation"/>
    <property type="evidence" value="ECO:0007669"/>
    <property type="project" value="UniProtKB-KW"/>
</dbReference>
<accession>A0A7S2IC03</accession>
<dbReference type="InterPro" id="IPR007213">
    <property type="entry name" value="Ppm1/Ppm2/Tcmp"/>
</dbReference>
<dbReference type="PANTHER" id="PTHR43619:SF2">
    <property type="entry name" value="S-ADENOSYL-L-METHIONINE-DEPENDENT METHYLTRANSFERASES SUPERFAMILY PROTEIN"/>
    <property type="match status" value="1"/>
</dbReference>
<dbReference type="AlphaFoldDB" id="A0A7S2IC03"/>
<gene>
    <name evidence="4" type="ORF">BRAN1462_LOCUS7673</name>
</gene>
<dbReference type="Gene3D" id="3.40.50.150">
    <property type="entry name" value="Vaccinia Virus protein VP39"/>
    <property type="match status" value="1"/>
</dbReference>